<protein>
    <recommendedName>
        <fullName evidence="6">Mif2/CENP-C cupin domain-containing protein</fullName>
    </recommendedName>
</protein>
<dbReference type="GO" id="GO:0051382">
    <property type="term" value="P:kinetochore assembly"/>
    <property type="evidence" value="ECO:0007669"/>
    <property type="project" value="InterPro"/>
</dbReference>
<proteinExistence type="inferred from homology"/>
<evidence type="ECO:0000256" key="3">
    <source>
        <dbReference type="ARBA" id="ARBA00023125"/>
    </source>
</evidence>
<feature type="domain" description="Mif2/CENP-C cupin" evidence="6">
    <location>
        <begin position="453"/>
        <end position="539"/>
    </location>
</feature>
<dbReference type="GO" id="GO:0000776">
    <property type="term" value="C:kinetochore"/>
    <property type="evidence" value="ECO:0007669"/>
    <property type="project" value="InterPro"/>
</dbReference>
<comment type="subcellular location">
    <subcellularLocation>
        <location evidence="1">Nucleus</location>
    </subcellularLocation>
</comment>
<feature type="region of interest" description="Disordered" evidence="5">
    <location>
        <begin position="296"/>
        <end position="332"/>
    </location>
</feature>
<dbReference type="EMBL" id="CP064812">
    <property type="protein sequence ID" value="QPG73641.1"/>
    <property type="molecule type" value="Genomic_DNA"/>
</dbReference>
<dbReference type="InterPro" id="IPR025974">
    <property type="entry name" value="Mif2/CENP-C_cupin"/>
</dbReference>
<dbReference type="InterPro" id="IPR011051">
    <property type="entry name" value="RmlC_Cupin_sf"/>
</dbReference>
<keyword evidence="8" id="KW-1185">Reference proteome</keyword>
<dbReference type="Gene3D" id="2.60.120.10">
    <property type="entry name" value="Jelly Rolls"/>
    <property type="match status" value="1"/>
</dbReference>
<evidence type="ECO:0000313" key="7">
    <source>
        <dbReference type="EMBL" id="QPG73641.1"/>
    </source>
</evidence>
<dbReference type="CDD" id="cd06993">
    <property type="entry name" value="cupin_CENP-C_C"/>
    <property type="match status" value="1"/>
</dbReference>
<keyword evidence="3" id="KW-0238">DNA-binding</keyword>
<dbReference type="SUPFAM" id="SSF51182">
    <property type="entry name" value="RmlC-like cupins"/>
    <property type="match status" value="1"/>
</dbReference>
<dbReference type="GO" id="GO:0051455">
    <property type="term" value="P:spindle attachment to meiosis I kinetochore"/>
    <property type="evidence" value="ECO:0007669"/>
    <property type="project" value="TreeGrafter"/>
</dbReference>
<dbReference type="Proteomes" id="UP000662931">
    <property type="component" value="Chromosome 1"/>
</dbReference>
<dbReference type="GO" id="GO:0051315">
    <property type="term" value="P:attachment of mitotic spindle microtubules to kinetochore"/>
    <property type="evidence" value="ECO:0007669"/>
    <property type="project" value="TreeGrafter"/>
</dbReference>
<feature type="compositionally biased region" description="Basic and acidic residues" evidence="5">
    <location>
        <begin position="368"/>
        <end position="381"/>
    </location>
</feature>
<comment type="similarity">
    <text evidence="2">Belongs to the CENP-C/MIF2 family.</text>
</comment>
<evidence type="ECO:0000256" key="4">
    <source>
        <dbReference type="ARBA" id="ARBA00023242"/>
    </source>
</evidence>
<feature type="compositionally biased region" description="Basic and acidic residues" evidence="5">
    <location>
        <begin position="240"/>
        <end position="251"/>
    </location>
</feature>
<accession>A0A875RWJ0</accession>
<dbReference type="Pfam" id="PF11699">
    <property type="entry name" value="CENP-C_C"/>
    <property type="match status" value="1"/>
</dbReference>
<evidence type="ECO:0000256" key="5">
    <source>
        <dbReference type="SAM" id="MobiDB-lite"/>
    </source>
</evidence>
<dbReference type="RefSeq" id="XP_038777206.1">
    <property type="nucleotide sequence ID" value="XM_038921278.1"/>
</dbReference>
<dbReference type="InterPro" id="IPR028386">
    <property type="entry name" value="CENP-C/Mif2/cnp3"/>
</dbReference>
<dbReference type="OrthoDB" id="1939643at2759"/>
<name>A0A875RWJ0_EENNA</name>
<dbReference type="GO" id="GO:0019237">
    <property type="term" value="F:centromeric DNA binding"/>
    <property type="evidence" value="ECO:0007669"/>
    <property type="project" value="InterPro"/>
</dbReference>
<evidence type="ECO:0000256" key="1">
    <source>
        <dbReference type="ARBA" id="ARBA00004123"/>
    </source>
</evidence>
<dbReference type="GeneID" id="62194354"/>
<dbReference type="GO" id="GO:0005634">
    <property type="term" value="C:nucleus"/>
    <property type="evidence" value="ECO:0007669"/>
    <property type="project" value="UniProtKB-SubCell"/>
</dbReference>
<sequence length="560" mass="63779">MTRTPKKNANGLEDLEDFFLSDDEYKSPTTKRLQNTRKNPVKVKVLKVPSKTSERVTEEAKRLRNIPTEYVSSSDDEEASAEDGRADAMIHEAAIFGSPIKPKLRLHKINGINASGALLPPLPNRELIKQNSSPRMKKSSRLTKDIALHKKTRNKKFDVYAVSTDEEDGTSERSDSHDDEHSILSEIRKSRRVEPVSNSDEVEPVKKSSVSPKRSLHRRDPKNGIIKKQTGFKSNKLKVKSIERHSPERPLRHSTRTKVKPVAWWRNEHIVYETKKENGAYVMEVKDVVHRPDLSSIPRVSKQKASSISPVKKKKEVGKRTDRLSTPKRHRKQVKKVVDLGHYMAPERQPEAVVKALKRGTGEPDEPEEHRELKVQDDRHEVESAKDHASSGKLLPFEEPMDNINGSEWMDNKALTVPVFEGPGSENQIERTVAWAPGQSKNTTIIRNREEYFRIRTLFDQDSEFSGGGIIELPVNSRKAVKSNDDTYFIFYVIDGVLEVSLSHNVFVVTGGCSFEIPMGNFYQFENKGQSPVKLFFVQSKYVVISNLNDDEMDNYMDDN</sequence>
<dbReference type="PANTHER" id="PTHR16684:SF11">
    <property type="entry name" value="CENTROMERE PROTEIN C"/>
    <property type="match status" value="1"/>
</dbReference>
<feature type="region of interest" description="Disordered" evidence="5">
    <location>
        <begin position="359"/>
        <end position="381"/>
    </location>
</feature>
<evidence type="ECO:0000313" key="8">
    <source>
        <dbReference type="Proteomes" id="UP000662931"/>
    </source>
</evidence>
<keyword evidence="4" id="KW-0539">Nucleus</keyword>
<organism evidence="7 8">
    <name type="scientific">Eeniella nana</name>
    <name type="common">Yeast</name>
    <name type="synonym">Brettanomyces nanus</name>
    <dbReference type="NCBI Taxonomy" id="13502"/>
    <lineage>
        <taxon>Eukaryota</taxon>
        <taxon>Fungi</taxon>
        <taxon>Dikarya</taxon>
        <taxon>Ascomycota</taxon>
        <taxon>Saccharomycotina</taxon>
        <taxon>Pichiomycetes</taxon>
        <taxon>Pichiales</taxon>
        <taxon>Pichiaceae</taxon>
        <taxon>Brettanomyces</taxon>
    </lineage>
</organism>
<dbReference type="InterPro" id="IPR014710">
    <property type="entry name" value="RmlC-like_jellyroll"/>
</dbReference>
<gene>
    <name evidence="7" type="ORF">FOA43_000953</name>
</gene>
<dbReference type="PANTHER" id="PTHR16684">
    <property type="entry name" value="CENTROMERE PROTEIN C"/>
    <property type="match status" value="1"/>
</dbReference>
<reference evidence="7" key="1">
    <citation type="submission" date="2020-10" db="EMBL/GenBank/DDBJ databases">
        <authorList>
            <person name="Roach M.J.R."/>
        </authorList>
    </citation>
    <scope>NUCLEOTIDE SEQUENCE</scope>
    <source>
        <strain evidence="7">CBS 1945</strain>
    </source>
</reference>
<evidence type="ECO:0000256" key="2">
    <source>
        <dbReference type="ARBA" id="ARBA00010291"/>
    </source>
</evidence>
<feature type="compositionally biased region" description="Basic and acidic residues" evidence="5">
    <location>
        <begin position="170"/>
        <end position="194"/>
    </location>
</feature>
<dbReference type="AlphaFoldDB" id="A0A875RWJ0"/>
<evidence type="ECO:0000259" key="6">
    <source>
        <dbReference type="Pfam" id="PF11699"/>
    </source>
</evidence>
<feature type="region of interest" description="Disordered" evidence="5">
    <location>
        <begin position="163"/>
        <end position="255"/>
    </location>
</feature>
<dbReference type="KEGG" id="bnn:FOA43_000953"/>